<evidence type="ECO:0000256" key="2">
    <source>
        <dbReference type="ARBA" id="ARBA00023136"/>
    </source>
</evidence>
<evidence type="ECO:0000313" key="6">
    <source>
        <dbReference type="EMBL" id="OGM06219.1"/>
    </source>
</evidence>
<feature type="region of interest" description="Disordered" evidence="4">
    <location>
        <begin position="104"/>
        <end position="123"/>
    </location>
</feature>
<keyword evidence="2" id="KW-0472">Membrane</keyword>
<organism evidence="6 7">
    <name type="scientific">Candidatus Wallbacteria bacterium GWC2_49_35</name>
    <dbReference type="NCBI Taxonomy" id="1817813"/>
    <lineage>
        <taxon>Bacteria</taxon>
        <taxon>Candidatus Walliibacteriota</taxon>
    </lineage>
</organism>
<feature type="signal peptide" evidence="5">
    <location>
        <begin position="1"/>
        <end position="26"/>
    </location>
</feature>
<protein>
    <recommendedName>
        <fullName evidence="8">TonB-dependent receptor-like beta-barrel domain-containing protein</fullName>
    </recommendedName>
</protein>
<keyword evidence="5" id="KW-0732">Signal</keyword>
<dbReference type="Gene3D" id="2.40.170.20">
    <property type="entry name" value="TonB-dependent receptor, beta-barrel domain"/>
    <property type="match status" value="1"/>
</dbReference>
<evidence type="ECO:0008006" key="8">
    <source>
        <dbReference type="Google" id="ProtNLM"/>
    </source>
</evidence>
<evidence type="ECO:0000256" key="3">
    <source>
        <dbReference type="ARBA" id="ARBA00023237"/>
    </source>
</evidence>
<feature type="chain" id="PRO_5009533599" description="TonB-dependent receptor-like beta-barrel domain-containing protein" evidence="5">
    <location>
        <begin position="27"/>
        <end position="609"/>
    </location>
</feature>
<evidence type="ECO:0000256" key="1">
    <source>
        <dbReference type="ARBA" id="ARBA00004442"/>
    </source>
</evidence>
<evidence type="ECO:0000313" key="7">
    <source>
        <dbReference type="Proteomes" id="UP000178735"/>
    </source>
</evidence>
<dbReference type="InterPro" id="IPR036942">
    <property type="entry name" value="Beta-barrel_TonB_sf"/>
</dbReference>
<gene>
    <name evidence="6" type="ORF">A2008_07955</name>
</gene>
<accession>A0A1F7WUV0</accession>
<keyword evidence="3" id="KW-0998">Cell outer membrane</keyword>
<sequence>MRKGLRLFTFVFLFIILTVFSGAAQAASSETKRTQAKTTKKSAKKNVKKPSITVKKADKVPAEVIDAATEEKAAEQDKVYDLGNIVVRGEDKTKIKDASKKRTAFLTPDSDSGPGDKKETAGFIAGTSSGEKAEDTSGVTKAFIEAELGSDSTSGAAGMLIYERNSPRDAMRSKSTLGARGEKSGGYRYKSDYSKLAGSYKYESEKNGDTTTFAQFDFGKSDRNLPGFDAFAASYTNLQGGDLRLDAKYADPSQRFTLGVKKISNEFKVNASAVDETYDSTTLALGYSKDLTYDRNDLSLPLTLELKFNNDAFDIKTAQSSSAVSTQFGVNAEKALNDTTMLQVSPQLFKNGENDAKMGGSVSVIFRDARGENEGTKSIYTVTAGRQAKKYDTADFLFSDANSIIWAQDNAGRNRFDGATYENDEKYIQVAAETEVSEKTRINASYKSAKSDGLLYLTDLNGNDVRQTFARFANGASVSKLNLKASHKLDKGLEADAAVETNTVTDSVNDLMPYIPKYEYAFGVNYKHDNGLFARFDFKIKDSMDSSKNPAANLKVDRYSTAGLYLDKNFIDNGKIYFKADNIFNAGLKLRPGYSYKARNFAIGVNYIY</sequence>
<dbReference type="GO" id="GO:0009279">
    <property type="term" value="C:cell outer membrane"/>
    <property type="evidence" value="ECO:0007669"/>
    <property type="project" value="UniProtKB-SubCell"/>
</dbReference>
<proteinExistence type="predicted"/>
<feature type="region of interest" description="Disordered" evidence="4">
    <location>
        <begin position="28"/>
        <end position="48"/>
    </location>
</feature>
<dbReference type="SUPFAM" id="SSF56935">
    <property type="entry name" value="Porins"/>
    <property type="match status" value="1"/>
</dbReference>
<feature type="compositionally biased region" description="Basic residues" evidence="4">
    <location>
        <begin position="34"/>
        <end position="48"/>
    </location>
</feature>
<evidence type="ECO:0000256" key="5">
    <source>
        <dbReference type="SAM" id="SignalP"/>
    </source>
</evidence>
<name>A0A1F7WUV0_9BACT</name>
<comment type="caution">
    <text evidence="6">The sequence shown here is derived from an EMBL/GenBank/DDBJ whole genome shotgun (WGS) entry which is preliminary data.</text>
</comment>
<dbReference type="AlphaFoldDB" id="A0A1F7WUV0"/>
<dbReference type="Proteomes" id="UP000178735">
    <property type="component" value="Unassembled WGS sequence"/>
</dbReference>
<dbReference type="STRING" id="1817813.A2008_07955"/>
<reference evidence="6 7" key="1">
    <citation type="journal article" date="2016" name="Nat. Commun.">
        <title>Thousands of microbial genomes shed light on interconnected biogeochemical processes in an aquifer system.</title>
        <authorList>
            <person name="Anantharaman K."/>
            <person name="Brown C.T."/>
            <person name="Hug L.A."/>
            <person name="Sharon I."/>
            <person name="Castelle C.J."/>
            <person name="Probst A.J."/>
            <person name="Thomas B.C."/>
            <person name="Singh A."/>
            <person name="Wilkins M.J."/>
            <person name="Karaoz U."/>
            <person name="Brodie E.L."/>
            <person name="Williams K.H."/>
            <person name="Hubbard S.S."/>
            <person name="Banfield J.F."/>
        </authorList>
    </citation>
    <scope>NUCLEOTIDE SEQUENCE [LARGE SCALE GENOMIC DNA]</scope>
</reference>
<dbReference type="EMBL" id="MGFH01000075">
    <property type="protein sequence ID" value="OGM06219.1"/>
    <property type="molecule type" value="Genomic_DNA"/>
</dbReference>
<evidence type="ECO:0000256" key="4">
    <source>
        <dbReference type="SAM" id="MobiDB-lite"/>
    </source>
</evidence>
<comment type="subcellular location">
    <subcellularLocation>
        <location evidence="1">Cell outer membrane</location>
    </subcellularLocation>
</comment>